<evidence type="ECO:0000256" key="2">
    <source>
        <dbReference type="ARBA" id="ARBA00022529"/>
    </source>
</evidence>
<dbReference type="InterPro" id="IPR036302">
    <property type="entry name" value="Pyosin/cloacin_T_dom_sf"/>
</dbReference>
<keyword evidence="6" id="KW-0044">Antibiotic</keyword>
<dbReference type="SUPFAM" id="SSF69369">
    <property type="entry name" value="Cloacin translocation domain"/>
    <property type="match status" value="1"/>
</dbReference>
<gene>
    <name evidence="10" type="ORF">L9059_19525</name>
</gene>
<dbReference type="PRINTS" id="PR01300">
    <property type="entry name" value="PYOCINKILLER"/>
</dbReference>
<accession>A0ABT0F3S6</accession>
<organism evidence="10 11">
    <name type="scientific">Pseudomonas violetae</name>
    <dbReference type="NCBI Taxonomy" id="2915813"/>
    <lineage>
        <taxon>Bacteria</taxon>
        <taxon>Pseudomonadati</taxon>
        <taxon>Pseudomonadota</taxon>
        <taxon>Gammaproteobacteria</taxon>
        <taxon>Pseudomonadales</taxon>
        <taxon>Pseudomonadaceae</taxon>
        <taxon>Pseudomonas</taxon>
    </lineage>
</organism>
<dbReference type="SUPFAM" id="SSF54060">
    <property type="entry name" value="His-Me finger endonucleases"/>
    <property type="match status" value="2"/>
</dbReference>
<dbReference type="Pfam" id="PF21431">
    <property type="entry name" value="Col-Pyo_DNase"/>
    <property type="match status" value="2"/>
</dbReference>
<evidence type="ECO:0000256" key="1">
    <source>
        <dbReference type="ARBA" id="ARBA00006811"/>
    </source>
</evidence>
<dbReference type="InterPro" id="IPR037146">
    <property type="entry name" value="Colicin/pyocin_DNase_dom_sf"/>
</dbReference>
<dbReference type="InterPro" id="IPR044925">
    <property type="entry name" value="His-Me_finger_sf"/>
</dbReference>
<evidence type="ECO:0000313" key="11">
    <source>
        <dbReference type="Proteomes" id="UP001299876"/>
    </source>
</evidence>
<keyword evidence="2" id="KW-0929">Antimicrobial</keyword>
<proteinExistence type="inferred from homology"/>
<dbReference type="InterPro" id="IPR003060">
    <property type="entry name" value="Pyocin_killer"/>
</dbReference>
<sequence length="856" mass="92202">MAQNTSSDGSSGDVVIRSGPPASGGGGGSGGGSFGGNRVGASGAFSGPSKKTIEARRRAKQAYLQAQEQKRIKAAAAAVQAQEYARLQTRQQALAAMQARHDSLRAQHDQSYAAKAGQLAASLEREISAMREPGVGVPISERWQLHAVEKQKSLIDGLISRKTSEFNEKNRIARSFDGFDPLTRTSMEYLGRLGQFGDALNDGHDSWESAYNAAHEARLLSAQITTLNEKSNALVRDHAAWVERLATWERHHQFAEQRDARIRFKQQADENARLERVRQANTLGLPVASSLSAASMLFNPRGLWVAGAVDELALAMTRAASGLGAVASALETLTVPQVAIFVGGMTYSSELANGELTPEQRTRLFHAVAVPAQALDLYDSQELQTIADAGGSVESGRRLKVLAGPEGNTAVIVTDTGGEVDPGVPVVNAVLDPLTGQHTAEIPGSPKRYVQFTPQAASTSTVSDQTRLTVSEPQFQDMPVGVDWRIQDCIVCVPGLEPIYLSFQVDPMGTGNVTGTGQPATADWLNSATQPAGAAIPAQIGDQFRGREFTSFESFNEALWQTLGEDRALVSSFNELNKNRIEQGFAPIAPKSTWVGENREFELRYLERSAFWDDAFNLDKISIKTPNSAGGWLGVVPAVTPWPIPPASSWKPLVPPGTEHLGSTTSPTTPIDPLVYPGNPVIPLLPPNETFPAVDEGEIGASIPGYPGDMELPSPDALFRDRRDDPGVATGVGQAVSGVWLGEAAREDGAPIPSQIADQLRLQEFRNFHGFRRAFWKAVAADPKFSAQFISIDLDLMRKGKAPLALPRDRNGGRMKFEIHHVSEVAQGGAVYDMDNLVVMTPKRHILLHGKGAEEQ</sequence>
<comment type="similarity">
    <text evidence="1">Belongs to the colicin/pyosin nuclease family.</text>
</comment>
<dbReference type="Pfam" id="PF06958">
    <property type="entry name" value="Pyocin_S"/>
    <property type="match status" value="1"/>
</dbReference>
<dbReference type="SMART" id="SM00507">
    <property type="entry name" value="HNHc"/>
    <property type="match status" value="1"/>
</dbReference>
<reference evidence="10 11" key="1">
    <citation type="submission" date="2022-02" db="EMBL/GenBank/DDBJ databases">
        <title>Comparative genomics of the first Antarctic Pseudomonas spp. capable of biotransforming 2,4,6-Trinitrotoluene.</title>
        <authorList>
            <person name="Cabrera M.A."/>
            <person name="Marquez S.L."/>
            <person name="Perez-Donoso J.M."/>
        </authorList>
    </citation>
    <scope>NUCLEOTIDE SEQUENCE [LARGE SCALE GENOMIC DNA]</scope>
    <source>
        <strain evidence="10 11">TNT19</strain>
    </source>
</reference>
<feature type="region of interest" description="Disordered" evidence="8">
    <location>
        <begin position="1"/>
        <end position="53"/>
    </location>
</feature>
<name>A0ABT0F3S6_9PSED</name>
<keyword evidence="11" id="KW-1185">Reference proteome</keyword>
<evidence type="ECO:0000259" key="9">
    <source>
        <dbReference type="SMART" id="SM00507"/>
    </source>
</evidence>
<dbReference type="RefSeq" id="WP_247292573.1">
    <property type="nucleotide sequence ID" value="NZ_JAKNRW010000018.1"/>
</dbReference>
<dbReference type="InterPro" id="IPR003615">
    <property type="entry name" value="HNH_nuc"/>
</dbReference>
<dbReference type="Proteomes" id="UP001299876">
    <property type="component" value="Unassembled WGS sequence"/>
</dbReference>
<comment type="caution">
    <text evidence="10">The sequence shown here is derived from an EMBL/GenBank/DDBJ whole genome shotgun (WGS) entry which is preliminary data.</text>
</comment>
<keyword evidence="5" id="KW-0378">Hydrolase</keyword>
<evidence type="ECO:0000256" key="4">
    <source>
        <dbReference type="ARBA" id="ARBA00022759"/>
    </source>
</evidence>
<evidence type="ECO:0000256" key="6">
    <source>
        <dbReference type="ARBA" id="ARBA00023022"/>
    </source>
</evidence>
<evidence type="ECO:0000256" key="7">
    <source>
        <dbReference type="ARBA" id="ARBA00023048"/>
    </source>
</evidence>
<keyword evidence="7" id="KW-0078">Bacteriocin</keyword>
<feature type="compositionally biased region" description="Polar residues" evidence="8">
    <location>
        <begin position="1"/>
        <end position="10"/>
    </location>
</feature>
<evidence type="ECO:0000256" key="5">
    <source>
        <dbReference type="ARBA" id="ARBA00022801"/>
    </source>
</evidence>
<keyword evidence="3" id="KW-0540">Nuclease</keyword>
<feature type="compositionally biased region" description="Gly residues" evidence="8">
    <location>
        <begin position="22"/>
        <end position="38"/>
    </location>
</feature>
<dbReference type="EMBL" id="JAKNRW010000018">
    <property type="protein sequence ID" value="MCK1792327.1"/>
    <property type="molecule type" value="Genomic_DNA"/>
</dbReference>
<keyword evidence="4" id="KW-0255">Endonuclease</keyword>
<evidence type="ECO:0000313" key="10">
    <source>
        <dbReference type="EMBL" id="MCK1792327.1"/>
    </source>
</evidence>
<dbReference type="Gene3D" id="3.90.540.10">
    <property type="entry name" value="Colicin/pyocin, DNase domain"/>
    <property type="match status" value="2"/>
</dbReference>
<protein>
    <submittedName>
        <fullName evidence="10">S-type pyocin domain-containing protein</fullName>
    </submittedName>
</protein>
<evidence type="ECO:0000256" key="8">
    <source>
        <dbReference type="SAM" id="MobiDB-lite"/>
    </source>
</evidence>
<feature type="domain" description="HNH nuclease" evidence="9">
    <location>
        <begin position="791"/>
        <end position="846"/>
    </location>
</feature>
<dbReference type="InterPro" id="IPR016128">
    <property type="entry name" value="Pyosin/cloacin_T_dom"/>
</dbReference>
<evidence type="ECO:0000256" key="3">
    <source>
        <dbReference type="ARBA" id="ARBA00022722"/>
    </source>
</evidence>